<dbReference type="GO" id="GO:0003677">
    <property type="term" value="F:DNA binding"/>
    <property type="evidence" value="ECO:0007669"/>
    <property type="project" value="UniProtKB-KW"/>
</dbReference>
<dbReference type="GO" id="GO:0003700">
    <property type="term" value="F:DNA-binding transcription factor activity"/>
    <property type="evidence" value="ECO:0007669"/>
    <property type="project" value="TreeGrafter"/>
</dbReference>
<dbReference type="EMBL" id="WUMU01000014">
    <property type="protein sequence ID" value="MXN18579.1"/>
    <property type="molecule type" value="Genomic_DNA"/>
</dbReference>
<dbReference type="InterPro" id="IPR000595">
    <property type="entry name" value="cNMP-bd_dom"/>
</dbReference>
<proteinExistence type="predicted"/>
<dbReference type="Pfam" id="PF13545">
    <property type="entry name" value="HTH_Crp_2"/>
    <property type="match status" value="1"/>
</dbReference>
<dbReference type="PROSITE" id="PS50042">
    <property type="entry name" value="CNMP_BINDING_3"/>
    <property type="match status" value="1"/>
</dbReference>
<evidence type="ECO:0000256" key="3">
    <source>
        <dbReference type="ARBA" id="ARBA00023163"/>
    </source>
</evidence>
<dbReference type="SMART" id="SM00100">
    <property type="entry name" value="cNMP"/>
    <property type="match status" value="1"/>
</dbReference>
<sequence>MKRWAKGMTEAEIAELGQLPLLAGVPADLLRAPALRWTRRHYDAGQIVFDRDSRDGDVYFVRSGAVMAIYWTADGRELVFSKMGPGSYLGELAALDDGPRSVSIYAQQPTEVLVLGQAGFLWLLEEVPALKLQIIRDLSGRVRALTERVAALLSQSVEERVRGFLARLALETGQFHPGGLINGAPTHAEIAGNVGANREAVSRTMSALARAGIIETARQKITILVPEALQAGTGTATPAAE</sequence>
<keyword evidence="2" id="KW-0238">DNA-binding</keyword>
<dbReference type="InterPro" id="IPR036390">
    <property type="entry name" value="WH_DNA-bd_sf"/>
</dbReference>
<organism evidence="6 7">
    <name type="scientific">Pseudooceanicola albus</name>
    <dbReference type="NCBI Taxonomy" id="2692189"/>
    <lineage>
        <taxon>Bacteria</taxon>
        <taxon>Pseudomonadati</taxon>
        <taxon>Pseudomonadota</taxon>
        <taxon>Alphaproteobacteria</taxon>
        <taxon>Rhodobacterales</taxon>
        <taxon>Paracoccaceae</taxon>
        <taxon>Pseudooceanicola</taxon>
    </lineage>
</organism>
<gene>
    <name evidence="6" type="ORF">GR170_12085</name>
</gene>
<dbReference type="Proteomes" id="UP000477911">
    <property type="component" value="Unassembled WGS sequence"/>
</dbReference>
<feature type="domain" description="Cyclic nucleotide-binding" evidence="4">
    <location>
        <begin position="21"/>
        <end position="141"/>
    </location>
</feature>
<accession>A0A6L7G3Y2</accession>
<dbReference type="SUPFAM" id="SSF51206">
    <property type="entry name" value="cAMP-binding domain-like"/>
    <property type="match status" value="1"/>
</dbReference>
<name>A0A6L7G3Y2_9RHOB</name>
<evidence type="ECO:0000313" key="6">
    <source>
        <dbReference type="EMBL" id="MXN18579.1"/>
    </source>
</evidence>
<keyword evidence="7" id="KW-1185">Reference proteome</keyword>
<dbReference type="SUPFAM" id="SSF46785">
    <property type="entry name" value="Winged helix' DNA-binding domain"/>
    <property type="match status" value="1"/>
</dbReference>
<evidence type="ECO:0000256" key="2">
    <source>
        <dbReference type="ARBA" id="ARBA00023125"/>
    </source>
</evidence>
<dbReference type="SMART" id="SM00419">
    <property type="entry name" value="HTH_CRP"/>
    <property type="match status" value="1"/>
</dbReference>
<dbReference type="CDD" id="cd00038">
    <property type="entry name" value="CAP_ED"/>
    <property type="match status" value="1"/>
</dbReference>
<protein>
    <submittedName>
        <fullName evidence="6">Cyclic nucleotide-binding domain-containing protein</fullName>
    </submittedName>
</protein>
<keyword evidence="3" id="KW-0804">Transcription</keyword>
<dbReference type="PANTHER" id="PTHR24567:SF68">
    <property type="entry name" value="DNA-BINDING TRANSCRIPTIONAL DUAL REGULATOR CRP"/>
    <property type="match status" value="1"/>
</dbReference>
<evidence type="ECO:0000256" key="1">
    <source>
        <dbReference type="ARBA" id="ARBA00023015"/>
    </source>
</evidence>
<dbReference type="Gene3D" id="2.60.120.10">
    <property type="entry name" value="Jelly Rolls"/>
    <property type="match status" value="1"/>
</dbReference>
<evidence type="ECO:0000259" key="4">
    <source>
        <dbReference type="PROSITE" id="PS50042"/>
    </source>
</evidence>
<evidence type="ECO:0000313" key="7">
    <source>
        <dbReference type="Proteomes" id="UP000477911"/>
    </source>
</evidence>
<dbReference type="InterPro" id="IPR014710">
    <property type="entry name" value="RmlC-like_jellyroll"/>
</dbReference>
<dbReference type="RefSeq" id="WP_160894713.1">
    <property type="nucleotide sequence ID" value="NZ_WUMU01000014.1"/>
</dbReference>
<dbReference type="AlphaFoldDB" id="A0A6L7G3Y2"/>
<comment type="caution">
    <text evidence="6">The sequence shown here is derived from an EMBL/GenBank/DDBJ whole genome shotgun (WGS) entry which is preliminary data.</text>
</comment>
<dbReference type="InterPro" id="IPR036388">
    <property type="entry name" value="WH-like_DNA-bd_sf"/>
</dbReference>
<dbReference type="Pfam" id="PF00027">
    <property type="entry name" value="cNMP_binding"/>
    <property type="match status" value="1"/>
</dbReference>
<dbReference type="InterPro" id="IPR050397">
    <property type="entry name" value="Env_Response_Regulators"/>
</dbReference>
<reference evidence="6 7" key="1">
    <citation type="submission" date="2019-12" db="EMBL/GenBank/DDBJ databases">
        <authorList>
            <person name="Li M."/>
        </authorList>
    </citation>
    <scope>NUCLEOTIDE SEQUENCE [LARGE SCALE GENOMIC DNA]</scope>
    <source>
        <strain evidence="6 7">GBMRC 2024</strain>
    </source>
</reference>
<dbReference type="PROSITE" id="PS51063">
    <property type="entry name" value="HTH_CRP_2"/>
    <property type="match status" value="1"/>
</dbReference>
<dbReference type="Gene3D" id="1.10.10.10">
    <property type="entry name" value="Winged helix-like DNA-binding domain superfamily/Winged helix DNA-binding domain"/>
    <property type="match status" value="1"/>
</dbReference>
<dbReference type="InterPro" id="IPR018490">
    <property type="entry name" value="cNMP-bd_dom_sf"/>
</dbReference>
<dbReference type="InterPro" id="IPR012318">
    <property type="entry name" value="HTH_CRP"/>
</dbReference>
<dbReference type="PANTHER" id="PTHR24567">
    <property type="entry name" value="CRP FAMILY TRANSCRIPTIONAL REGULATORY PROTEIN"/>
    <property type="match status" value="1"/>
</dbReference>
<dbReference type="GO" id="GO:0005829">
    <property type="term" value="C:cytosol"/>
    <property type="evidence" value="ECO:0007669"/>
    <property type="project" value="TreeGrafter"/>
</dbReference>
<evidence type="ECO:0000259" key="5">
    <source>
        <dbReference type="PROSITE" id="PS51063"/>
    </source>
</evidence>
<keyword evidence="1" id="KW-0805">Transcription regulation</keyword>
<feature type="domain" description="HTH crp-type" evidence="5">
    <location>
        <begin position="155"/>
        <end position="227"/>
    </location>
</feature>